<evidence type="ECO:0000313" key="9">
    <source>
        <dbReference type="Proteomes" id="UP000095228"/>
    </source>
</evidence>
<evidence type="ECO:0000256" key="3">
    <source>
        <dbReference type="ARBA" id="ARBA00012664"/>
    </source>
</evidence>
<organism evidence="8 9">
    <name type="scientific">Lacunisphaera limnophila</name>
    <dbReference type="NCBI Taxonomy" id="1838286"/>
    <lineage>
        <taxon>Bacteria</taxon>
        <taxon>Pseudomonadati</taxon>
        <taxon>Verrucomicrobiota</taxon>
        <taxon>Opitutia</taxon>
        <taxon>Opitutales</taxon>
        <taxon>Opitutaceae</taxon>
        <taxon>Lacunisphaera</taxon>
    </lineage>
</organism>
<dbReference type="PANTHER" id="PTHR21058">
    <property type="entry name" value="6,7-DIMETHYL-8-RIBITYLLUMAZINE SYNTHASE DMRL SYNTHASE LUMAZINE SYNTHASE"/>
    <property type="match status" value="1"/>
</dbReference>
<evidence type="ECO:0000256" key="6">
    <source>
        <dbReference type="ARBA" id="ARBA00048785"/>
    </source>
</evidence>
<dbReference type="GO" id="GO:0000906">
    <property type="term" value="F:6,7-dimethyl-8-ribityllumazine synthase activity"/>
    <property type="evidence" value="ECO:0007669"/>
    <property type="project" value="UniProtKB-UniRule"/>
</dbReference>
<feature type="binding site" evidence="7">
    <location>
        <position position="116"/>
    </location>
    <ligand>
        <name>5-amino-6-(D-ribitylamino)uracil</name>
        <dbReference type="ChEBI" id="CHEBI:15934"/>
    </ligand>
</feature>
<dbReference type="PANTHER" id="PTHR21058:SF0">
    <property type="entry name" value="6,7-DIMETHYL-8-RIBITYLLUMAZINE SYNTHASE"/>
    <property type="match status" value="1"/>
</dbReference>
<dbReference type="EC" id="2.5.1.78" evidence="3 7"/>
<comment type="pathway">
    <text evidence="1 7">Cofactor biosynthesis; riboflavin biosynthesis; riboflavin from 2-hydroxy-3-oxobutyl phosphate and 5-amino-6-(D-ribitylamino)uracil: step 1/2.</text>
</comment>
<accession>A0A1D8AUT5</accession>
<comment type="function">
    <text evidence="7">Catalyzes the formation of 6,7-dimethyl-8-ribityllumazine by condensation of 5-amino-6-(D-ribitylamino)uracil with 3,4-dihydroxy-2-butanone 4-phosphate. This is the penultimate step in the biosynthesis of riboflavin.</text>
</comment>
<feature type="binding site" evidence="7">
    <location>
        <position position="25"/>
    </location>
    <ligand>
        <name>5-amino-6-(D-ribitylamino)uracil</name>
        <dbReference type="ChEBI" id="CHEBI:15934"/>
    </ligand>
</feature>
<keyword evidence="5 7" id="KW-0808">Transferase</keyword>
<dbReference type="InterPro" id="IPR002180">
    <property type="entry name" value="LS/RS"/>
</dbReference>
<dbReference type="KEGG" id="obg:Verru16b_01725"/>
<dbReference type="UniPathway" id="UPA00275">
    <property type="reaction ID" value="UER00404"/>
</dbReference>
<evidence type="ECO:0000256" key="4">
    <source>
        <dbReference type="ARBA" id="ARBA00022619"/>
    </source>
</evidence>
<reference evidence="8 9" key="1">
    <citation type="submission" date="2016-06" db="EMBL/GenBank/DDBJ databases">
        <title>Three novel species with peptidoglycan cell walls form the new genus Lacunisphaera gen. nov. in the family Opitutaceae of the verrucomicrobial subdivision 4.</title>
        <authorList>
            <person name="Rast P."/>
            <person name="Gloeckner I."/>
            <person name="Jogler M."/>
            <person name="Boedeker C."/>
            <person name="Jeske O."/>
            <person name="Wiegand S."/>
            <person name="Reinhardt R."/>
            <person name="Schumann P."/>
            <person name="Rohde M."/>
            <person name="Spring S."/>
            <person name="Gloeckner F.O."/>
            <person name="Jogler C."/>
        </authorList>
    </citation>
    <scope>NUCLEOTIDE SEQUENCE [LARGE SCALE GENOMIC DNA]</scope>
    <source>
        <strain evidence="8 9">IG16b</strain>
    </source>
</reference>
<dbReference type="InterPro" id="IPR036467">
    <property type="entry name" value="LS/RS_sf"/>
</dbReference>
<evidence type="ECO:0000313" key="8">
    <source>
        <dbReference type="EMBL" id="AOS44658.1"/>
    </source>
</evidence>
<proteinExistence type="inferred from homology"/>
<gene>
    <name evidence="7 8" type="primary">ribH</name>
    <name evidence="8" type="ORF">Verru16b_01725</name>
</gene>
<evidence type="ECO:0000256" key="1">
    <source>
        <dbReference type="ARBA" id="ARBA00004917"/>
    </source>
</evidence>
<evidence type="ECO:0000256" key="5">
    <source>
        <dbReference type="ARBA" id="ARBA00022679"/>
    </source>
</evidence>
<keyword evidence="9" id="KW-1185">Reference proteome</keyword>
<dbReference type="HAMAP" id="MF_00178">
    <property type="entry name" value="Lumazine_synth"/>
    <property type="match status" value="1"/>
</dbReference>
<sequence>MSLSPPTRQTINGAKFRIGIVAACFNEALVGALLERVEATLAAAGVKDKNLTCLRVPGSHEVPWAADRLAGSGRFDCVVALGVLIGGDTNHHEMVGQSVSHALQRVALATGVPVINGVLVTDTLAQARARCTGRINRGAEFAHAALEMAALQRQTSSHS</sequence>
<dbReference type="OrthoDB" id="9809709at2"/>
<dbReference type="Pfam" id="PF00885">
    <property type="entry name" value="DMRL_synthase"/>
    <property type="match status" value="1"/>
</dbReference>
<dbReference type="InterPro" id="IPR034964">
    <property type="entry name" value="LS"/>
</dbReference>
<comment type="catalytic activity">
    <reaction evidence="6 7">
        <text>(2S)-2-hydroxy-3-oxobutyl phosphate + 5-amino-6-(D-ribitylamino)uracil = 6,7-dimethyl-8-(1-D-ribityl)lumazine + phosphate + 2 H2O + H(+)</text>
        <dbReference type="Rhea" id="RHEA:26152"/>
        <dbReference type="ChEBI" id="CHEBI:15377"/>
        <dbReference type="ChEBI" id="CHEBI:15378"/>
        <dbReference type="ChEBI" id="CHEBI:15934"/>
        <dbReference type="ChEBI" id="CHEBI:43474"/>
        <dbReference type="ChEBI" id="CHEBI:58201"/>
        <dbReference type="ChEBI" id="CHEBI:58830"/>
        <dbReference type="EC" id="2.5.1.78"/>
    </reaction>
</comment>
<dbReference type="NCBIfam" id="TIGR00114">
    <property type="entry name" value="lumazine-synth"/>
    <property type="match status" value="1"/>
</dbReference>
<dbReference type="RefSeq" id="WP_069961891.1">
    <property type="nucleotide sequence ID" value="NZ_CP016094.1"/>
</dbReference>
<evidence type="ECO:0000256" key="2">
    <source>
        <dbReference type="ARBA" id="ARBA00007424"/>
    </source>
</evidence>
<dbReference type="Proteomes" id="UP000095228">
    <property type="component" value="Chromosome"/>
</dbReference>
<dbReference type="GO" id="GO:0009231">
    <property type="term" value="P:riboflavin biosynthetic process"/>
    <property type="evidence" value="ECO:0007669"/>
    <property type="project" value="UniProtKB-UniRule"/>
</dbReference>
<dbReference type="AlphaFoldDB" id="A0A1D8AUT5"/>
<protein>
    <recommendedName>
        <fullName evidence="3 7">6,7-dimethyl-8-ribityllumazine synthase</fullName>
        <shortName evidence="7">DMRL synthase</shortName>
        <shortName evidence="7">LS</shortName>
        <shortName evidence="7">Lumazine synthase</shortName>
        <ecNumber evidence="3 7">2.5.1.78</ecNumber>
    </recommendedName>
</protein>
<dbReference type="SUPFAM" id="SSF52121">
    <property type="entry name" value="Lumazine synthase"/>
    <property type="match status" value="1"/>
</dbReference>
<dbReference type="GO" id="GO:0009349">
    <property type="term" value="C:riboflavin synthase complex"/>
    <property type="evidence" value="ECO:0007669"/>
    <property type="project" value="UniProtKB-UniRule"/>
</dbReference>
<feature type="binding site" evidence="7">
    <location>
        <position position="130"/>
    </location>
    <ligand>
        <name>(2S)-2-hydroxy-3-oxobutyl phosphate</name>
        <dbReference type="ChEBI" id="CHEBI:58830"/>
    </ligand>
</feature>
<keyword evidence="4 7" id="KW-0686">Riboflavin biosynthesis</keyword>
<dbReference type="CDD" id="cd09209">
    <property type="entry name" value="Lumazine_synthase-I"/>
    <property type="match status" value="1"/>
</dbReference>
<dbReference type="EMBL" id="CP016094">
    <property type="protein sequence ID" value="AOS44658.1"/>
    <property type="molecule type" value="Genomic_DNA"/>
</dbReference>
<feature type="binding site" evidence="7">
    <location>
        <begin position="83"/>
        <end position="85"/>
    </location>
    <ligand>
        <name>5-amino-6-(D-ribitylamino)uracil</name>
        <dbReference type="ChEBI" id="CHEBI:15934"/>
    </ligand>
</feature>
<dbReference type="STRING" id="1838286.Verru16b_01725"/>
<feature type="binding site" evidence="7">
    <location>
        <begin position="88"/>
        <end position="89"/>
    </location>
    <ligand>
        <name>(2S)-2-hydroxy-3-oxobutyl phosphate</name>
        <dbReference type="ChEBI" id="CHEBI:58830"/>
    </ligand>
</feature>
<comment type="similarity">
    <text evidence="2 7">Belongs to the DMRL synthase family.</text>
</comment>
<feature type="active site" description="Proton donor" evidence="7">
    <location>
        <position position="91"/>
    </location>
</feature>
<feature type="binding site" evidence="7">
    <location>
        <begin position="59"/>
        <end position="61"/>
    </location>
    <ligand>
        <name>5-amino-6-(D-ribitylamino)uracil</name>
        <dbReference type="ChEBI" id="CHEBI:15934"/>
    </ligand>
</feature>
<dbReference type="Gene3D" id="3.40.50.960">
    <property type="entry name" value="Lumazine/riboflavin synthase"/>
    <property type="match status" value="1"/>
</dbReference>
<evidence type="ECO:0000256" key="7">
    <source>
        <dbReference type="HAMAP-Rule" id="MF_00178"/>
    </source>
</evidence>
<name>A0A1D8AUT5_9BACT</name>